<dbReference type="Pfam" id="PF00877">
    <property type="entry name" value="NLPC_P60"/>
    <property type="match status" value="1"/>
</dbReference>
<sequence>MRTNSFLLAILAIMGSSCDLNLPTKDEGLVDVDSSAAFGPQRVVAVPDSSRPDRTRQLDTAVIRPGQVIDTRNTKPGDLVTFAKTQIGVPYLYGSTDPSKGFDCSGFITYVFNHFGIAVPRSSIDFTNVGKTIAANEARPGDLILFTGTDSTEQLVGHMGIIVDNSDSLRFIHSTSGKAYGVTITPLNAYYQSRYVKTVRVFPF</sequence>
<dbReference type="PROSITE" id="PS51257">
    <property type="entry name" value="PROKAR_LIPOPROTEIN"/>
    <property type="match status" value="1"/>
</dbReference>
<dbReference type="PANTHER" id="PTHR47053">
    <property type="entry name" value="MUREIN DD-ENDOPEPTIDASE MEPH-RELATED"/>
    <property type="match status" value="1"/>
</dbReference>
<evidence type="ECO:0000256" key="2">
    <source>
        <dbReference type="ARBA" id="ARBA00022670"/>
    </source>
</evidence>
<dbReference type="AlphaFoldDB" id="A0A1M5HZ25"/>
<dbReference type="RefSeq" id="WP_073047591.1">
    <property type="nucleotide sequence ID" value="NZ_FQUO01000021.1"/>
</dbReference>
<evidence type="ECO:0000256" key="1">
    <source>
        <dbReference type="ARBA" id="ARBA00007074"/>
    </source>
</evidence>
<dbReference type="Proteomes" id="UP000184368">
    <property type="component" value="Unassembled WGS sequence"/>
</dbReference>
<evidence type="ECO:0000256" key="3">
    <source>
        <dbReference type="ARBA" id="ARBA00022801"/>
    </source>
</evidence>
<keyword evidence="2" id="KW-0645">Protease</keyword>
<dbReference type="PANTHER" id="PTHR47053:SF1">
    <property type="entry name" value="MUREIN DD-ENDOPEPTIDASE MEPH-RELATED"/>
    <property type="match status" value="1"/>
</dbReference>
<dbReference type="PROSITE" id="PS51935">
    <property type="entry name" value="NLPC_P60"/>
    <property type="match status" value="1"/>
</dbReference>
<evidence type="ECO:0000313" key="6">
    <source>
        <dbReference type="EMBL" id="SHG21268.1"/>
    </source>
</evidence>
<dbReference type="GO" id="GO:0006508">
    <property type="term" value="P:proteolysis"/>
    <property type="evidence" value="ECO:0007669"/>
    <property type="project" value="UniProtKB-KW"/>
</dbReference>
<dbReference type="GO" id="GO:0008234">
    <property type="term" value="F:cysteine-type peptidase activity"/>
    <property type="evidence" value="ECO:0007669"/>
    <property type="project" value="UniProtKB-KW"/>
</dbReference>
<evidence type="ECO:0000259" key="5">
    <source>
        <dbReference type="PROSITE" id="PS51935"/>
    </source>
</evidence>
<dbReference type="OrthoDB" id="9807055at2"/>
<evidence type="ECO:0000256" key="4">
    <source>
        <dbReference type="ARBA" id="ARBA00022807"/>
    </source>
</evidence>
<dbReference type="InterPro" id="IPR000064">
    <property type="entry name" value="NLP_P60_dom"/>
</dbReference>
<dbReference type="EMBL" id="FQUO01000021">
    <property type="protein sequence ID" value="SHG21268.1"/>
    <property type="molecule type" value="Genomic_DNA"/>
</dbReference>
<dbReference type="InterPro" id="IPR038765">
    <property type="entry name" value="Papain-like_cys_pep_sf"/>
</dbReference>
<gene>
    <name evidence="6" type="ORF">SAMN05444008_1217</name>
</gene>
<dbReference type="Gene3D" id="3.90.1720.10">
    <property type="entry name" value="endopeptidase domain like (from Nostoc punctiforme)"/>
    <property type="match status" value="1"/>
</dbReference>
<dbReference type="SUPFAM" id="SSF54001">
    <property type="entry name" value="Cysteine proteinases"/>
    <property type="match status" value="1"/>
</dbReference>
<name>A0A1M5HZ25_9BACT</name>
<accession>A0A1M5HZ25</accession>
<dbReference type="STRING" id="1302690.BUE76_05410"/>
<organism evidence="6 7">
    <name type="scientific">Cnuella takakiae</name>
    <dbReference type="NCBI Taxonomy" id="1302690"/>
    <lineage>
        <taxon>Bacteria</taxon>
        <taxon>Pseudomonadati</taxon>
        <taxon>Bacteroidota</taxon>
        <taxon>Chitinophagia</taxon>
        <taxon>Chitinophagales</taxon>
        <taxon>Chitinophagaceae</taxon>
        <taxon>Cnuella</taxon>
    </lineage>
</organism>
<feature type="domain" description="NlpC/P60" evidence="5">
    <location>
        <begin position="73"/>
        <end position="202"/>
    </location>
</feature>
<comment type="similarity">
    <text evidence="1">Belongs to the peptidase C40 family.</text>
</comment>
<keyword evidence="3" id="KW-0378">Hydrolase</keyword>
<reference evidence="6 7" key="1">
    <citation type="submission" date="2016-11" db="EMBL/GenBank/DDBJ databases">
        <authorList>
            <person name="Jaros S."/>
            <person name="Januszkiewicz K."/>
            <person name="Wedrychowicz H."/>
        </authorList>
    </citation>
    <scope>NUCLEOTIDE SEQUENCE [LARGE SCALE GENOMIC DNA]</scope>
    <source>
        <strain evidence="6 7">DSM 26897</strain>
    </source>
</reference>
<dbReference type="InterPro" id="IPR051202">
    <property type="entry name" value="Peptidase_C40"/>
</dbReference>
<keyword evidence="7" id="KW-1185">Reference proteome</keyword>
<evidence type="ECO:0000313" key="7">
    <source>
        <dbReference type="Proteomes" id="UP000184368"/>
    </source>
</evidence>
<proteinExistence type="inferred from homology"/>
<keyword evidence="4" id="KW-0788">Thiol protease</keyword>
<protein>
    <submittedName>
        <fullName evidence="6">NlpC/P60 family protein</fullName>
    </submittedName>
</protein>